<protein>
    <submittedName>
        <fullName evidence="9">Glutamine synthetase</fullName>
        <ecNumber evidence="9">6.3.1.2</ecNumber>
    </submittedName>
</protein>
<evidence type="ECO:0000256" key="5">
    <source>
        <dbReference type="PROSITE-ProRule" id="PRU01330"/>
    </source>
</evidence>
<keyword evidence="2 9" id="KW-0436">Ligase</keyword>
<proteinExistence type="inferred from homology"/>
<dbReference type="PROSITE" id="PS51987">
    <property type="entry name" value="GS_CATALYTIC"/>
    <property type="match status" value="1"/>
</dbReference>
<evidence type="ECO:0000256" key="6">
    <source>
        <dbReference type="RuleBase" id="RU000384"/>
    </source>
</evidence>
<evidence type="ECO:0000313" key="10">
    <source>
        <dbReference type="Proteomes" id="UP000032545"/>
    </source>
</evidence>
<dbReference type="PANTHER" id="PTHR43785">
    <property type="entry name" value="GAMMA-GLUTAMYLPUTRESCINE SYNTHETASE"/>
    <property type="match status" value="1"/>
</dbReference>
<evidence type="ECO:0000313" key="9">
    <source>
        <dbReference type="EMBL" id="KJE21957.1"/>
    </source>
</evidence>
<dbReference type="RefSeq" id="WP_044886284.1">
    <property type="nucleotide sequence ID" value="NZ_JYFN01000029.1"/>
</dbReference>
<name>A0A0D8BEW2_9ACTN</name>
<dbReference type="AlphaFoldDB" id="A0A0D8BEW2"/>
<dbReference type="Pfam" id="PF00120">
    <property type="entry name" value="Gln-synt_C"/>
    <property type="match status" value="1"/>
</dbReference>
<dbReference type="EMBL" id="JYFN01000029">
    <property type="protein sequence ID" value="KJE21957.1"/>
    <property type="molecule type" value="Genomic_DNA"/>
</dbReference>
<accession>A0A0D8BEW2</accession>
<dbReference type="Gene3D" id="3.10.20.70">
    <property type="entry name" value="Glutamine synthetase, N-terminal domain"/>
    <property type="match status" value="1"/>
</dbReference>
<reference evidence="10" key="1">
    <citation type="submission" date="2015-02" db="EMBL/GenBank/DDBJ databases">
        <title>Draft Genome of Frankia sp. CpI1-S.</title>
        <authorList>
            <person name="Oshone R.T."/>
            <person name="Ngom M."/>
            <person name="Ghodhbane-Gtari F."/>
            <person name="Gtari M."/>
            <person name="Morris K."/>
            <person name="Thomas K."/>
            <person name="Sen A."/>
            <person name="Tisa L.S."/>
        </authorList>
    </citation>
    <scope>NUCLEOTIDE SEQUENCE [LARGE SCALE GENOMIC DNA]</scope>
    <source>
        <strain evidence="10">CpI1-S</strain>
    </source>
</reference>
<evidence type="ECO:0000259" key="7">
    <source>
        <dbReference type="PROSITE" id="PS51986"/>
    </source>
</evidence>
<dbReference type="PANTHER" id="PTHR43785:SF12">
    <property type="entry name" value="TYPE-1 GLUTAMINE SYNTHETASE 2"/>
    <property type="match status" value="1"/>
</dbReference>
<reference evidence="9 10" key="2">
    <citation type="journal article" date="2016" name="Genome Announc.">
        <title>Permanent Draft Genome Sequences for Two Variants of Frankia sp. Strain CpI1, the First Frankia Strain Isolated from Root Nodules of Comptonia peregrina.</title>
        <authorList>
            <person name="Oshone R."/>
            <person name="Hurst S.G.IV."/>
            <person name="Abebe-Akele F."/>
            <person name="Simpson S."/>
            <person name="Morris K."/>
            <person name="Thomas W.K."/>
            <person name="Tisa L.S."/>
        </authorList>
    </citation>
    <scope>NUCLEOTIDE SEQUENCE [LARGE SCALE GENOMIC DNA]</scope>
    <source>
        <strain evidence="10">CpI1-S</strain>
    </source>
</reference>
<dbReference type="GO" id="GO:0006542">
    <property type="term" value="P:glutamine biosynthetic process"/>
    <property type="evidence" value="ECO:0007669"/>
    <property type="project" value="InterPro"/>
</dbReference>
<evidence type="ECO:0000256" key="2">
    <source>
        <dbReference type="ARBA" id="ARBA00022598"/>
    </source>
</evidence>
<evidence type="ECO:0000256" key="4">
    <source>
        <dbReference type="ARBA" id="ARBA00022840"/>
    </source>
</evidence>
<feature type="domain" description="GS beta-grasp" evidence="7">
    <location>
        <begin position="33"/>
        <end position="130"/>
    </location>
</feature>
<evidence type="ECO:0000256" key="3">
    <source>
        <dbReference type="ARBA" id="ARBA00022741"/>
    </source>
</evidence>
<dbReference type="InterPro" id="IPR008146">
    <property type="entry name" value="Gln_synth_cat_dom"/>
</dbReference>
<evidence type="ECO:0000256" key="1">
    <source>
        <dbReference type="ARBA" id="ARBA00009897"/>
    </source>
</evidence>
<dbReference type="InterPro" id="IPR014746">
    <property type="entry name" value="Gln_synth/guanido_kin_cat_dom"/>
</dbReference>
<dbReference type="GO" id="GO:0005524">
    <property type="term" value="F:ATP binding"/>
    <property type="evidence" value="ECO:0007669"/>
    <property type="project" value="UniProtKB-KW"/>
</dbReference>
<dbReference type="EC" id="6.3.1.2" evidence="9"/>
<keyword evidence="4" id="KW-0067">ATP-binding</keyword>
<comment type="caution">
    <text evidence="9">The sequence shown here is derived from an EMBL/GenBank/DDBJ whole genome shotgun (WGS) entry which is preliminary data.</text>
</comment>
<dbReference type="InterPro" id="IPR036651">
    <property type="entry name" value="Gln_synt_N_sf"/>
</dbReference>
<dbReference type="PROSITE" id="PS51986">
    <property type="entry name" value="GS_BETA_GRASP"/>
    <property type="match status" value="1"/>
</dbReference>
<comment type="similarity">
    <text evidence="1 5 6">Belongs to the glutamine synthetase family.</text>
</comment>
<dbReference type="SUPFAM" id="SSF55931">
    <property type="entry name" value="Glutamine synthetase/guanido kinase"/>
    <property type="match status" value="1"/>
</dbReference>
<keyword evidence="3" id="KW-0547">Nucleotide-binding</keyword>
<dbReference type="InterPro" id="IPR008147">
    <property type="entry name" value="Gln_synt_N"/>
</dbReference>
<dbReference type="GO" id="GO:0004356">
    <property type="term" value="F:glutamine synthetase activity"/>
    <property type="evidence" value="ECO:0007669"/>
    <property type="project" value="UniProtKB-EC"/>
</dbReference>
<gene>
    <name evidence="9" type="ORF">FF36_03710</name>
</gene>
<dbReference type="Proteomes" id="UP000032545">
    <property type="component" value="Unassembled WGS sequence"/>
</dbReference>
<keyword evidence="10" id="KW-1185">Reference proteome</keyword>
<feature type="domain" description="GS catalytic" evidence="8">
    <location>
        <begin position="137"/>
        <end position="492"/>
    </location>
</feature>
<dbReference type="SMART" id="SM01230">
    <property type="entry name" value="Gln-synt_C"/>
    <property type="match status" value="1"/>
</dbReference>
<dbReference type="Gene3D" id="3.30.590.10">
    <property type="entry name" value="Glutamine synthetase/guanido kinase, catalytic domain"/>
    <property type="match status" value="1"/>
</dbReference>
<sequence length="492" mass="50631">MNDPAWDRAAPRISATGGRERDRLAAAARHAATNLEVRGVVCVACTFVDNSGITRMKGVPVGRLDAAVVWGVGASPVFDAFGADDGITAGRVAGGPVGDLRLHPDLDRLTALAAQPGWAWAPADRRDQSGVPHPQDARELVRVETARLAARGLRVAMAFEIEWAVAPAGADGFTPAAGGPAYGMTRVAELGDYLRDVVAALTDEGLVVEQIHPEYAAGQFEVSVAAQDPLAAADTCVLVKETVRAVSGRHGLRASFAPKVLADGVGNGGHVHLSLWGEDDGEDGGGAAPGAGWNGGSRVNLMGGGDGPGGLTAAGEAFTAGILARLPALMALGAPSVASYLRLVPSQWASAYACWGLENREAALRMIPGPPAAAGRAANLEIKCFDLAANPYLVAAGLLAAGHAGLDGEARLPPPVDVDPASLDPAERTRRGIVRLPTDLGLAVAAFAADDVLRRACGPALHDTVATVRRAEIDRFADADAATVVAATRWRY</sequence>
<dbReference type="PATRIC" id="fig|1502723.3.peg.3166"/>
<evidence type="ECO:0000259" key="8">
    <source>
        <dbReference type="PROSITE" id="PS51987"/>
    </source>
</evidence>
<organism evidence="9 10">
    <name type="scientific">Frankia torreyi</name>
    <dbReference type="NCBI Taxonomy" id="1856"/>
    <lineage>
        <taxon>Bacteria</taxon>
        <taxon>Bacillati</taxon>
        <taxon>Actinomycetota</taxon>
        <taxon>Actinomycetes</taxon>
        <taxon>Frankiales</taxon>
        <taxon>Frankiaceae</taxon>
        <taxon>Frankia</taxon>
    </lineage>
</organism>
<dbReference type="OrthoDB" id="3277468at2"/>